<evidence type="ECO:0000259" key="2">
    <source>
        <dbReference type="Pfam" id="PF00149"/>
    </source>
</evidence>
<protein>
    <recommendedName>
        <fullName evidence="2">Calcineurin-like phosphoesterase domain-containing protein</fullName>
    </recommendedName>
</protein>
<dbReference type="HOGENOM" id="CLU_775357_0_0_10"/>
<name>K5Y566_9BACT</name>
<dbReference type="AlphaFoldDB" id="K5Y566"/>
<dbReference type="RefSeq" id="WP_007658616.1">
    <property type="nucleotide sequence ID" value="NZ_JH976476.1"/>
</dbReference>
<dbReference type="InterPro" id="IPR004843">
    <property type="entry name" value="Calcineurin-like_PHP"/>
</dbReference>
<reference evidence="3 4" key="1">
    <citation type="submission" date="2012-02" db="EMBL/GenBank/DDBJ databases">
        <title>The Genome Sequence of Parabacteroides goldsteinii CL02T12C30.</title>
        <authorList>
            <consortium name="The Broad Institute Genome Sequencing Platform"/>
            <person name="Earl A."/>
            <person name="Ward D."/>
            <person name="Feldgarden M."/>
            <person name="Gevers D."/>
            <person name="Zitomersky N.L."/>
            <person name="Coyne M.J."/>
            <person name="Comstock L.E."/>
            <person name="Young S.K."/>
            <person name="Zeng Q."/>
            <person name="Gargeya S."/>
            <person name="Fitzgerald M."/>
            <person name="Haas B."/>
            <person name="Abouelleil A."/>
            <person name="Alvarado L."/>
            <person name="Arachchi H.M."/>
            <person name="Berlin A."/>
            <person name="Chapman S.B."/>
            <person name="Gearin G."/>
            <person name="Goldberg J."/>
            <person name="Griggs A."/>
            <person name="Gujja S."/>
            <person name="Hansen M."/>
            <person name="Heiman D."/>
            <person name="Howarth C."/>
            <person name="Larimer J."/>
            <person name="Lui A."/>
            <person name="MacDonald P.J.P."/>
            <person name="McCowen C."/>
            <person name="Montmayeur A."/>
            <person name="Murphy C."/>
            <person name="Neiman D."/>
            <person name="Pearson M."/>
            <person name="Priest M."/>
            <person name="Roberts A."/>
            <person name="Saif S."/>
            <person name="Shea T."/>
            <person name="Sisk P."/>
            <person name="Stolte C."/>
            <person name="Sykes S."/>
            <person name="Wortman J."/>
            <person name="Nusbaum C."/>
            <person name="Birren B."/>
        </authorList>
    </citation>
    <scope>NUCLEOTIDE SEQUENCE [LARGE SCALE GENOMIC DNA]</scope>
    <source>
        <strain evidence="3 4">CL02T12C30</strain>
    </source>
</reference>
<dbReference type="Pfam" id="PF00149">
    <property type="entry name" value="Metallophos"/>
    <property type="match status" value="1"/>
</dbReference>
<dbReference type="InterPro" id="IPR051918">
    <property type="entry name" value="STPP_CPPED1"/>
</dbReference>
<proteinExistence type="predicted"/>
<dbReference type="OrthoDB" id="9772095at2"/>
<organism evidence="3 4">
    <name type="scientific">Parabacteroides goldsteinii CL02T12C30</name>
    <dbReference type="NCBI Taxonomy" id="999418"/>
    <lineage>
        <taxon>Bacteria</taxon>
        <taxon>Pseudomonadati</taxon>
        <taxon>Bacteroidota</taxon>
        <taxon>Bacteroidia</taxon>
        <taxon>Bacteroidales</taxon>
        <taxon>Tannerellaceae</taxon>
        <taxon>Parabacteroides</taxon>
    </lineage>
</organism>
<feature type="chain" id="PRO_5003890693" description="Calcineurin-like phosphoesterase domain-containing protein" evidence="1">
    <location>
        <begin position="21"/>
        <end position="365"/>
    </location>
</feature>
<evidence type="ECO:0000313" key="3">
    <source>
        <dbReference type="EMBL" id="EKN08252.1"/>
    </source>
</evidence>
<dbReference type="Proteomes" id="UP000006330">
    <property type="component" value="Unassembled WGS sequence"/>
</dbReference>
<dbReference type="GO" id="GO:0016787">
    <property type="term" value="F:hydrolase activity"/>
    <property type="evidence" value="ECO:0007669"/>
    <property type="project" value="InterPro"/>
</dbReference>
<dbReference type="SUPFAM" id="SSF56300">
    <property type="entry name" value="Metallo-dependent phosphatases"/>
    <property type="match status" value="1"/>
</dbReference>
<dbReference type="PATRIC" id="fig|999418.3.peg.4882"/>
<feature type="domain" description="Calcineurin-like phosphoesterase" evidence="2">
    <location>
        <begin position="40"/>
        <end position="273"/>
    </location>
</feature>
<accession>K5Y566</accession>
<feature type="signal peptide" evidence="1">
    <location>
        <begin position="1"/>
        <end position="20"/>
    </location>
</feature>
<dbReference type="Gene3D" id="3.60.21.10">
    <property type="match status" value="1"/>
</dbReference>
<evidence type="ECO:0000256" key="1">
    <source>
        <dbReference type="SAM" id="SignalP"/>
    </source>
</evidence>
<dbReference type="PANTHER" id="PTHR43143">
    <property type="entry name" value="METALLOPHOSPHOESTERASE, CALCINEURIN SUPERFAMILY"/>
    <property type="match status" value="1"/>
</dbReference>
<dbReference type="InterPro" id="IPR029052">
    <property type="entry name" value="Metallo-depent_PP-like"/>
</dbReference>
<dbReference type="EMBL" id="AGZO01000037">
    <property type="protein sequence ID" value="EKN08252.1"/>
    <property type="molecule type" value="Genomic_DNA"/>
</dbReference>
<gene>
    <name evidence="3" type="ORF">HMPREF1076_04817</name>
</gene>
<sequence length="365" mass="41580">MCKGKIISVCLMLCSLGMLSAQDRADRQNLEDKESFSMIVLGDPQSMVKYDINQPLFELQTAWIEDNIEHLNIKAVLCTGDLVEQNDLIVPSKGNGNQTSRQQWEFVSRAFSRLDHKVPYIISTGNHDYGYKSSEHGMSHFSEYFNVERNNKLLECAVATYSNRMGYSSLENAAFEFDHPKWGKILIVCNEFAPRDEVLAWTRQLISSDKYKNHKVIYLTHSFLFQRSAERTKQLSDGREDFNALGSINHGEDIWRKLVEPSKNIVLVICGHTGTLGGFEESVAYRKDQNIVGRDVHQMMFNVQTLGGGWQGNGSDGWLRILEFMPDGKTIKVRTYSPLFGISPATKHLAHRTELIDQFEMVVPE</sequence>
<evidence type="ECO:0000313" key="4">
    <source>
        <dbReference type="Proteomes" id="UP000006330"/>
    </source>
</evidence>
<comment type="caution">
    <text evidence="3">The sequence shown here is derived from an EMBL/GenBank/DDBJ whole genome shotgun (WGS) entry which is preliminary data.</text>
</comment>
<keyword evidence="1" id="KW-0732">Signal</keyword>
<dbReference type="PANTHER" id="PTHR43143:SF5">
    <property type="entry name" value="SECRETED PROTEIN"/>
    <property type="match status" value="1"/>
</dbReference>